<evidence type="ECO:0000313" key="3">
    <source>
        <dbReference type="Proteomes" id="UP000521032"/>
    </source>
</evidence>
<gene>
    <name evidence="2" type="ORF">JEOSCH030_01656</name>
</gene>
<evidence type="ECO:0000313" key="2">
    <source>
        <dbReference type="EMBL" id="CAD2079540.1"/>
    </source>
</evidence>
<organism evidence="2 3">
    <name type="scientific">Phocicoccus schoeneichii</name>
    <dbReference type="NCBI Taxonomy" id="1812261"/>
    <lineage>
        <taxon>Bacteria</taxon>
        <taxon>Bacillati</taxon>
        <taxon>Bacillota</taxon>
        <taxon>Bacilli</taxon>
        <taxon>Bacillales</taxon>
        <taxon>Salinicoccaceae</taxon>
        <taxon>Phocicoccus</taxon>
    </lineage>
</organism>
<sequence>MTKLLTALLSIAIMIFVSHFLLDLIIPSLGTRNISLAIVIGAVAGFYIYTLIDNKYFD</sequence>
<name>A0A6V7RMD8_9BACL</name>
<keyword evidence="1" id="KW-0472">Membrane</keyword>
<evidence type="ECO:0000256" key="1">
    <source>
        <dbReference type="SAM" id="Phobius"/>
    </source>
</evidence>
<feature type="transmembrane region" description="Helical" evidence="1">
    <location>
        <begin position="6"/>
        <end position="26"/>
    </location>
</feature>
<accession>A0A6V7RMD8</accession>
<dbReference type="EMBL" id="CAJEWE010000011">
    <property type="protein sequence ID" value="CAD2079540.1"/>
    <property type="molecule type" value="Genomic_DNA"/>
</dbReference>
<protein>
    <submittedName>
        <fullName evidence="2">Uncharacterized protein</fullName>
    </submittedName>
</protein>
<keyword evidence="3" id="KW-1185">Reference proteome</keyword>
<reference evidence="2 3" key="1">
    <citation type="submission" date="2020-07" db="EMBL/GenBank/DDBJ databases">
        <authorList>
            <person name="Criscuolo A."/>
        </authorList>
    </citation>
    <scope>NUCLEOTIDE SEQUENCE [LARGE SCALE GENOMIC DNA]</scope>
    <source>
        <strain evidence="3">CIP 111030</strain>
    </source>
</reference>
<dbReference type="RefSeq" id="WP_186088461.1">
    <property type="nucleotide sequence ID" value="NZ_BMDB01000004.1"/>
</dbReference>
<feature type="transmembrane region" description="Helical" evidence="1">
    <location>
        <begin position="33"/>
        <end position="52"/>
    </location>
</feature>
<keyword evidence="1" id="KW-1133">Transmembrane helix</keyword>
<dbReference type="AlphaFoldDB" id="A0A6V7RMD8"/>
<dbReference type="Proteomes" id="UP000521032">
    <property type="component" value="Unassembled WGS sequence"/>
</dbReference>
<proteinExistence type="predicted"/>
<keyword evidence="1" id="KW-0812">Transmembrane</keyword>
<comment type="caution">
    <text evidence="2">The sequence shown here is derived from an EMBL/GenBank/DDBJ whole genome shotgun (WGS) entry which is preliminary data.</text>
</comment>